<dbReference type="InterPro" id="IPR029787">
    <property type="entry name" value="Nucleotide_cyclase"/>
</dbReference>
<dbReference type="InterPro" id="IPR050469">
    <property type="entry name" value="Diguanylate_Cyclase"/>
</dbReference>
<feature type="transmembrane region" description="Helical" evidence="6">
    <location>
        <begin position="210"/>
        <end position="229"/>
    </location>
</feature>
<feature type="transmembrane region" description="Helical" evidence="6">
    <location>
        <begin position="138"/>
        <end position="159"/>
    </location>
</feature>
<feature type="transmembrane region" description="Helical" evidence="6">
    <location>
        <begin position="61"/>
        <end position="80"/>
    </location>
</feature>
<reference evidence="8 9" key="1">
    <citation type="submission" date="2020-02" db="EMBL/GenBank/DDBJ databases">
        <title>Whole genome PO2S7.</title>
        <authorList>
            <person name="Singha K.M."/>
        </authorList>
    </citation>
    <scope>NUCLEOTIDE SEQUENCE [LARGE SCALE GENOMIC DNA]</scope>
    <source>
        <strain evidence="8 9">PO2S7</strain>
    </source>
</reference>
<organism evidence="8 9">
    <name type="scientific">Kluyvera genomosp. 3</name>
    <dbReference type="NCBI Taxonomy" id="2774055"/>
    <lineage>
        <taxon>Bacteria</taxon>
        <taxon>Pseudomonadati</taxon>
        <taxon>Pseudomonadota</taxon>
        <taxon>Gammaproteobacteria</taxon>
        <taxon>Enterobacterales</taxon>
        <taxon>Enterobacteriaceae</taxon>
        <taxon>Kluyvera</taxon>
    </lineage>
</organism>
<keyword evidence="4" id="KW-0342">GTP-binding</keyword>
<dbReference type="RefSeq" id="WP_163448782.1">
    <property type="nucleotide sequence ID" value="NZ_CP050321.1"/>
</dbReference>
<sequence>MSFCLIAACLLLAAMFMLADYLTTFNIAIADIYYLVFSGLLLLLDAIIFFFMFFQFLCNRKLLYVAILGLGFLVADIYWVEALTLIQQLIALCIPLKSITNDLAIFYLFRQLTMMSAILVALFYAFRMNRNIAPSRKDELWVLVLAGIFLLMAILAHNLSSYNPQISLNLIGTTSLNGRNAWNSYYGVAIVAAWFITLLLAIVITQLRSLLWVSIAVFCVSSLFSNLLLLNLSDYNFPVWYLSRGIEVVCTFFVINVLLYDIFVMHKESTMLSNHDPLTGIYNRAYFYRELQLLLASREDISLMILDIDHFKRINDRYGHPVGDAVIKTVVDLAKRSIRECDIIARVGGEEFAVLMRNASSEVAMQVAERIRSKVEEETAKRAPYRTPEPMTISIGVFTSSDKHFTADECISFADRALYAAKNSGRNKVMTSA</sequence>
<dbReference type="CDD" id="cd01949">
    <property type="entry name" value="GGDEF"/>
    <property type="match status" value="1"/>
</dbReference>
<dbReference type="Gene3D" id="3.30.70.270">
    <property type="match status" value="1"/>
</dbReference>
<evidence type="ECO:0000313" key="9">
    <source>
        <dbReference type="Proteomes" id="UP000503580"/>
    </source>
</evidence>
<dbReference type="PANTHER" id="PTHR45138:SF9">
    <property type="entry name" value="DIGUANYLATE CYCLASE DGCM-RELATED"/>
    <property type="match status" value="1"/>
</dbReference>
<feature type="transmembrane region" description="Helical" evidence="6">
    <location>
        <begin position="35"/>
        <end position="54"/>
    </location>
</feature>
<dbReference type="GO" id="GO:0005886">
    <property type="term" value="C:plasma membrane"/>
    <property type="evidence" value="ECO:0007669"/>
    <property type="project" value="TreeGrafter"/>
</dbReference>
<accession>A0A6G9RM49</accession>
<comment type="catalytic activity">
    <reaction evidence="5">
        <text>2 GTP = 3',3'-c-di-GMP + 2 diphosphate</text>
        <dbReference type="Rhea" id="RHEA:24898"/>
        <dbReference type="ChEBI" id="CHEBI:33019"/>
        <dbReference type="ChEBI" id="CHEBI:37565"/>
        <dbReference type="ChEBI" id="CHEBI:58805"/>
        <dbReference type="EC" id="2.7.7.65"/>
    </reaction>
</comment>
<proteinExistence type="predicted"/>
<feature type="domain" description="GGDEF" evidence="7">
    <location>
        <begin position="299"/>
        <end position="433"/>
    </location>
</feature>
<dbReference type="FunFam" id="3.30.70.270:FF:000001">
    <property type="entry name" value="Diguanylate cyclase domain protein"/>
    <property type="match status" value="1"/>
</dbReference>
<dbReference type="NCBIfam" id="TIGR00254">
    <property type="entry name" value="GGDEF"/>
    <property type="match status" value="1"/>
</dbReference>
<comment type="cofactor">
    <cofactor evidence="1">
        <name>Mg(2+)</name>
        <dbReference type="ChEBI" id="CHEBI:18420"/>
    </cofactor>
</comment>
<keyword evidence="4" id="KW-0547">Nucleotide-binding</keyword>
<evidence type="ECO:0000256" key="2">
    <source>
        <dbReference type="ARBA" id="ARBA00004665"/>
    </source>
</evidence>
<keyword evidence="6" id="KW-1133">Transmembrane helix</keyword>
<feature type="transmembrane region" description="Helical" evidence="6">
    <location>
        <begin position="241"/>
        <end position="263"/>
    </location>
</feature>
<keyword evidence="9" id="KW-1185">Reference proteome</keyword>
<dbReference type="SMART" id="SM00267">
    <property type="entry name" value="GGDEF"/>
    <property type="match status" value="1"/>
</dbReference>
<dbReference type="GO" id="GO:1902201">
    <property type="term" value="P:negative regulation of bacterial-type flagellum-dependent cell motility"/>
    <property type="evidence" value="ECO:0007669"/>
    <property type="project" value="TreeGrafter"/>
</dbReference>
<dbReference type="InterPro" id="IPR033424">
    <property type="entry name" value="MASE4"/>
</dbReference>
<dbReference type="GO" id="GO:0043709">
    <property type="term" value="P:cell adhesion involved in single-species biofilm formation"/>
    <property type="evidence" value="ECO:0007669"/>
    <property type="project" value="TreeGrafter"/>
</dbReference>
<dbReference type="GO" id="GO:0005525">
    <property type="term" value="F:GTP binding"/>
    <property type="evidence" value="ECO:0007669"/>
    <property type="project" value="UniProtKB-KW"/>
</dbReference>
<gene>
    <name evidence="8" type="ORF">GY169_14290</name>
</gene>
<dbReference type="AlphaFoldDB" id="A0A6G9RM49"/>
<evidence type="ECO:0000256" key="4">
    <source>
        <dbReference type="ARBA" id="ARBA00023134"/>
    </source>
</evidence>
<dbReference type="SUPFAM" id="SSF55073">
    <property type="entry name" value="Nucleotide cyclase"/>
    <property type="match status" value="1"/>
</dbReference>
<evidence type="ECO:0000256" key="3">
    <source>
        <dbReference type="ARBA" id="ARBA00012528"/>
    </source>
</evidence>
<comment type="pathway">
    <text evidence="2">Purine metabolism; 3',5'-cyclic di-GMP biosynthesis.</text>
</comment>
<dbReference type="EC" id="2.7.7.65" evidence="3"/>
<dbReference type="EMBL" id="CP050321">
    <property type="protein sequence ID" value="QIR27902.1"/>
    <property type="molecule type" value="Genomic_DNA"/>
</dbReference>
<dbReference type="InterPro" id="IPR043128">
    <property type="entry name" value="Rev_trsase/Diguanyl_cyclase"/>
</dbReference>
<feature type="transmembrane region" description="Helical" evidence="6">
    <location>
        <begin position="104"/>
        <end position="126"/>
    </location>
</feature>
<dbReference type="GO" id="GO:0052621">
    <property type="term" value="F:diguanylate cyclase activity"/>
    <property type="evidence" value="ECO:0007669"/>
    <property type="project" value="UniProtKB-EC"/>
</dbReference>
<dbReference type="Proteomes" id="UP000503580">
    <property type="component" value="Chromosome"/>
</dbReference>
<evidence type="ECO:0000256" key="1">
    <source>
        <dbReference type="ARBA" id="ARBA00001946"/>
    </source>
</evidence>
<keyword evidence="6" id="KW-0812">Transmembrane</keyword>
<keyword evidence="6" id="KW-0472">Membrane</keyword>
<dbReference type="Pfam" id="PF17158">
    <property type="entry name" value="MASE4"/>
    <property type="match status" value="1"/>
</dbReference>
<dbReference type="KEGG" id="kgn:GY169_14290"/>
<feature type="transmembrane region" description="Helical" evidence="6">
    <location>
        <begin position="184"/>
        <end position="203"/>
    </location>
</feature>
<dbReference type="InterPro" id="IPR000160">
    <property type="entry name" value="GGDEF_dom"/>
</dbReference>
<protein>
    <recommendedName>
        <fullName evidence="3">diguanylate cyclase</fullName>
        <ecNumber evidence="3">2.7.7.65</ecNumber>
    </recommendedName>
</protein>
<dbReference type="PROSITE" id="PS50887">
    <property type="entry name" value="GGDEF"/>
    <property type="match status" value="1"/>
</dbReference>
<dbReference type="Pfam" id="PF00990">
    <property type="entry name" value="GGDEF"/>
    <property type="match status" value="1"/>
</dbReference>
<evidence type="ECO:0000256" key="6">
    <source>
        <dbReference type="SAM" id="Phobius"/>
    </source>
</evidence>
<dbReference type="PANTHER" id="PTHR45138">
    <property type="entry name" value="REGULATORY COMPONENTS OF SENSORY TRANSDUCTION SYSTEM"/>
    <property type="match status" value="1"/>
</dbReference>
<evidence type="ECO:0000313" key="8">
    <source>
        <dbReference type="EMBL" id="QIR27902.1"/>
    </source>
</evidence>
<evidence type="ECO:0000256" key="5">
    <source>
        <dbReference type="ARBA" id="ARBA00034247"/>
    </source>
</evidence>
<name>A0A6G9RM49_9ENTR</name>
<evidence type="ECO:0000259" key="7">
    <source>
        <dbReference type="PROSITE" id="PS50887"/>
    </source>
</evidence>